<sequence length="97" mass="11454">MSVSHFNIQMVPFQRREFLSLSRERCVTLTILPISEQWSFQPAEDVCGCLFLPTSRLRFNIAAKRRIHPPPFRVTLQQSSRASFWHSPKRLAYDFSR</sequence>
<evidence type="ECO:0000313" key="1">
    <source>
        <dbReference type="EMBL" id="GFY74101.1"/>
    </source>
</evidence>
<name>A0A8X6YNF8_9ARAC</name>
<accession>A0A8X6YNF8</accession>
<comment type="caution">
    <text evidence="1">The sequence shown here is derived from an EMBL/GenBank/DDBJ whole genome shotgun (WGS) entry which is preliminary data.</text>
</comment>
<protein>
    <submittedName>
        <fullName evidence="1">Uncharacterized protein</fullName>
    </submittedName>
</protein>
<organism evidence="1 2">
    <name type="scientific">Trichonephila inaurata madagascariensis</name>
    <dbReference type="NCBI Taxonomy" id="2747483"/>
    <lineage>
        <taxon>Eukaryota</taxon>
        <taxon>Metazoa</taxon>
        <taxon>Ecdysozoa</taxon>
        <taxon>Arthropoda</taxon>
        <taxon>Chelicerata</taxon>
        <taxon>Arachnida</taxon>
        <taxon>Araneae</taxon>
        <taxon>Araneomorphae</taxon>
        <taxon>Entelegynae</taxon>
        <taxon>Araneoidea</taxon>
        <taxon>Nephilidae</taxon>
        <taxon>Trichonephila</taxon>
        <taxon>Trichonephila inaurata</taxon>
    </lineage>
</organism>
<dbReference type="Proteomes" id="UP000886998">
    <property type="component" value="Unassembled WGS sequence"/>
</dbReference>
<evidence type="ECO:0000313" key="2">
    <source>
        <dbReference type="Proteomes" id="UP000886998"/>
    </source>
</evidence>
<dbReference type="AlphaFoldDB" id="A0A8X6YNF8"/>
<reference evidence="1" key="1">
    <citation type="submission" date="2020-08" db="EMBL/GenBank/DDBJ databases">
        <title>Multicomponent nature underlies the extraordinary mechanical properties of spider dragline silk.</title>
        <authorList>
            <person name="Kono N."/>
            <person name="Nakamura H."/>
            <person name="Mori M."/>
            <person name="Yoshida Y."/>
            <person name="Ohtoshi R."/>
            <person name="Malay A.D."/>
            <person name="Moran D.A.P."/>
            <person name="Tomita M."/>
            <person name="Numata K."/>
            <person name="Arakawa K."/>
        </authorList>
    </citation>
    <scope>NUCLEOTIDE SEQUENCE</scope>
</reference>
<gene>
    <name evidence="1" type="ORF">TNIN_500871</name>
</gene>
<proteinExistence type="predicted"/>
<dbReference type="EMBL" id="BMAV01020560">
    <property type="protein sequence ID" value="GFY74101.1"/>
    <property type="molecule type" value="Genomic_DNA"/>
</dbReference>
<keyword evidence="2" id="KW-1185">Reference proteome</keyword>